<organism evidence="1 2">
    <name type="scientific">Diploptera punctata</name>
    <name type="common">Pacific beetle cockroach</name>
    <dbReference type="NCBI Taxonomy" id="6984"/>
    <lineage>
        <taxon>Eukaryota</taxon>
        <taxon>Metazoa</taxon>
        <taxon>Ecdysozoa</taxon>
        <taxon>Arthropoda</taxon>
        <taxon>Hexapoda</taxon>
        <taxon>Insecta</taxon>
        <taxon>Pterygota</taxon>
        <taxon>Neoptera</taxon>
        <taxon>Polyneoptera</taxon>
        <taxon>Dictyoptera</taxon>
        <taxon>Blattodea</taxon>
        <taxon>Blaberoidea</taxon>
        <taxon>Blaberidae</taxon>
        <taxon>Diplopterinae</taxon>
        <taxon>Diploptera</taxon>
    </lineage>
</organism>
<comment type="caution">
    <text evidence="1">The sequence shown here is derived from an EMBL/GenBank/DDBJ whole genome shotgun (WGS) entry which is preliminary data.</text>
</comment>
<dbReference type="AlphaFoldDB" id="A0AAD8E639"/>
<accession>A0AAD8E639</accession>
<proteinExistence type="predicted"/>
<feature type="non-terminal residue" evidence="1">
    <location>
        <position position="60"/>
    </location>
</feature>
<feature type="non-terminal residue" evidence="1">
    <location>
        <position position="1"/>
    </location>
</feature>
<keyword evidence="2" id="KW-1185">Reference proteome</keyword>
<evidence type="ECO:0000313" key="1">
    <source>
        <dbReference type="EMBL" id="KAJ9578159.1"/>
    </source>
</evidence>
<gene>
    <name evidence="1" type="ORF">L9F63_024980</name>
</gene>
<dbReference type="EMBL" id="JASPKZ010008935">
    <property type="protein sequence ID" value="KAJ9578159.1"/>
    <property type="molecule type" value="Genomic_DNA"/>
</dbReference>
<sequence>LHYFLLLLSFDNQVLGYICMLSHYMYGLRNFRLFLWHTSAVLLGSLNDTNFNLLLDLRLA</sequence>
<protein>
    <submittedName>
        <fullName evidence="1">Uncharacterized protein</fullName>
    </submittedName>
</protein>
<name>A0AAD8E639_DIPPU</name>
<evidence type="ECO:0000313" key="2">
    <source>
        <dbReference type="Proteomes" id="UP001233999"/>
    </source>
</evidence>
<reference evidence="1" key="2">
    <citation type="submission" date="2023-05" db="EMBL/GenBank/DDBJ databases">
        <authorList>
            <person name="Fouks B."/>
        </authorList>
    </citation>
    <scope>NUCLEOTIDE SEQUENCE</scope>
    <source>
        <strain evidence="1">Stay&amp;Tobe</strain>
        <tissue evidence="1">Testes</tissue>
    </source>
</reference>
<reference evidence="1" key="1">
    <citation type="journal article" date="2023" name="IScience">
        <title>Live-bearing cockroach genome reveals convergent evolutionary mechanisms linked to viviparity in insects and beyond.</title>
        <authorList>
            <person name="Fouks B."/>
            <person name="Harrison M.C."/>
            <person name="Mikhailova A.A."/>
            <person name="Marchal E."/>
            <person name="English S."/>
            <person name="Carruthers M."/>
            <person name="Jennings E.C."/>
            <person name="Chiamaka E.L."/>
            <person name="Frigard R.A."/>
            <person name="Pippel M."/>
            <person name="Attardo G.M."/>
            <person name="Benoit J.B."/>
            <person name="Bornberg-Bauer E."/>
            <person name="Tobe S.S."/>
        </authorList>
    </citation>
    <scope>NUCLEOTIDE SEQUENCE</scope>
    <source>
        <strain evidence="1">Stay&amp;Tobe</strain>
    </source>
</reference>
<dbReference type="Proteomes" id="UP001233999">
    <property type="component" value="Unassembled WGS sequence"/>
</dbReference>